<evidence type="ECO:0008006" key="4">
    <source>
        <dbReference type="Google" id="ProtNLM"/>
    </source>
</evidence>
<feature type="region of interest" description="Disordered" evidence="1">
    <location>
        <begin position="57"/>
        <end position="82"/>
    </location>
</feature>
<keyword evidence="3" id="KW-1185">Reference proteome</keyword>
<accession>A0A285ISE9</accession>
<dbReference type="AlphaFoldDB" id="A0A285ISE9"/>
<organism evidence="2 3">
    <name type="scientific">Arsukibacterium tuosuense</name>
    <dbReference type="NCBI Taxonomy" id="1323745"/>
    <lineage>
        <taxon>Bacteria</taxon>
        <taxon>Pseudomonadati</taxon>
        <taxon>Pseudomonadota</taxon>
        <taxon>Gammaproteobacteria</taxon>
        <taxon>Chromatiales</taxon>
        <taxon>Chromatiaceae</taxon>
        <taxon>Arsukibacterium</taxon>
    </lineage>
</organism>
<protein>
    <recommendedName>
        <fullName evidence="4">DUF1840 domain-containing protein</fullName>
    </recommendedName>
</protein>
<evidence type="ECO:0000313" key="3">
    <source>
        <dbReference type="Proteomes" id="UP000219353"/>
    </source>
</evidence>
<dbReference type="RefSeq" id="WP_097110975.1">
    <property type="nucleotide sequence ID" value="NZ_OBEB01000003.1"/>
</dbReference>
<name>A0A285ISE9_9GAMM</name>
<dbReference type="Pfam" id="PF08895">
    <property type="entry name" value="DUF1840"/>
    <property type="match status" value="1"/>
</dbReference>
<proteinExistence type="predicted"/>
<dbReference type="OrthoDB" id="5625523at2"/>
<evidence type="ECO:0000256" key="1">
    <source>
        <dbReference type="SAM" id="MobiDB-lite"/>
    </source>
</evidence>
<dbReference type="EMBL" id="OBEB01000003">
    <property type="protein sequence ID" value="SNY50894.1"/>
    <property type="molecule type" value="Genomic_DNA"/>
</dbReference>
<dbReference type="Proteomes" id="UP000219353">
    <property type="component" value="Unassembled WGS sequence"/>
</dbReference>
<gene>
    <name evidence="2" type="ORF">SAMN06297280_1700</name>
</gene>
<evidence type="ECO:0000313" key="2">
    <source>
        <dbReference type="EMBL" id="SNY50894.1"/>
    </source>
</evidence>
<sequence>MVTFKSKAGRDVDYHTNVGLQLLKMMGRDTKLPSAMFADDVPEALARLQQALARLAEDEAPEAEQAAAKTSDNEDEDKPERVSLSVRAEPLLKLLHQAQEANVGLMWE</sequence>
<reference evidence="3" key="1">
    <citation type="submission" date="2017-09" db="EMBL/GenBank/DDBJ databases">
        <authorList>
            <person name="Varghese N."/>
            <person name="Submissions S."/>
        </authorList>
    </citation>
    <scope>NUCLEOTIDE SEQUENCE [LARGE SCALE GENOMIC DNA]</scope>
    <source>
        <strain evidence="3">CGMCC 1.12461</strain>
    </source>
</reference>
<dbReference type="InterPro" id="IPR014991">
    <property type="entry name" value="DUF1840"/>
</dbReference>